<gene>
    <name evidence="1" type="ORF">G3W61_13540</name>
</gene>
<dbReference type="AlphaFoldDB" id="A0A6P0E1H7"/>
<name>A0A6P0E1H7_XANPE</name>
<dbReference type="EMBL" id="JAAGYU010000058">
    <property type="protein sequence ID" value="NEL77263.1"/>
    <property type="molecule type" value="Genomic_DNA"/>
</dbReference>
<organism evidence="1 2">
    <name type="scientific">Xanthomonas perforans</name>
    <dbReference type="NCBI Taxonomy" id="442694"/>
    <lineage>
        <taxon>Bacteria</taxon>
        <taxon>Pseudomonadati</taxon>
        <taxon>Pseudomonadota</taxon>
        <taxon>Gammaproteobacteria</taxon>
        <taxon>Lysobacterales</taxon>
        <taxon>Lysobacteraceae</taxon>
        <taxon>Xanthomonas</taxon>
    </lineage>
</organism>
<protein>
    <submittedName>
        <fullName evidence="1">Uncharacterized protein</fullName>
    </submittedName>
</protein>
<accession>A0A6P0E1H7</accession>
<comment type="caution">
    <text evidence="1">The sequence shown here is derived from an EMBL/GenBank/DDBJ whole genome shotgun (WGS) entry which is preliminary data.</text>
</comment>
<dbReference type="RefSeq" id="WP_127170457.1">
    <property type="nucleotide sequence ID" value="NZ_JAKHFX010000008.1"/>
</dbReference>
<reference evidence="1 2" key="1">
    <citation type="submission" date="2019-11" db="EMBL/GenBank/DDBJ databases">
        <title>Genome-resolved metagenomics to study the prevalence of co-infection and intraspecific heterogeneity among plant pathogen metapopulations.</title>
        <authorList>
            <person name="Newberry E."/>
            <person name="Bhandari R."/>
            <person name="Kemble J."/>
            <person name="Sikora E."/>
            <person name="Potnis N."/>
        </authorList>
    </citation>
    <scope>NUCLEOTIDE SEQUENCE [LARGE SCALE GENOMIC DNA]</scope>
    <source>
        <strain evidence="1">Xp_Tom_Tuscaloosa_18b</strain>
    </source>
</reference>
<dbReference type="Proteomes" id="UP000471082">
    <property type="component" value="Unassembled WGS sequence"/>
</dbReference>
<evidence type="ECO:0000313" key="2">
    <source>
        <dbReference type="Proteomes" id="UP000471082"/>
    </source>
</evidence>
<proteinExistence type="predicted"/>
<sequence length="167" mass="17670">MDFQIMTINEDKMVKNVVDIINSGYLEWVVIFTFVILAFFIAGVLAFRYNWFGNALHQPPEQLASKPDSKPLRPTADTQSSRSVRRSAYSEKHESGDFSLSLATAAATNSALIGFAAGGSITGAIIGDALVPNISSANCTDSAVASSDGSVFSSCSSDSTSIGGTDW</sequence>
<evidence type="ECO:0000313" key="1">
    <source>
        <dbReference type="EMBL" id="NEL77263.1"/>
    </source>
</evidence>